<dbReference type="InterPro" id="IPR021457">
    <property type="entry name" value="DUF3108"/>
</dbReference>
<accession>A0AAX1UHU7</accession>
<gene>
    <name evidence="2" type="ORF">D1114_16420</name>
</gene>
<feature type="signal peptide" evidence="1">
    <location>
        <begin position="1"/>
        <end position="20"/>
    </location>
</feature>
<evidence type="ECO:0000313" key="3">
    <source>
        <dbReference type="Proteomes" id="UP000266305"/>
    </source>
</evidence>
<dbReference type="Pfam" id="PF11306">
    <property type="entry name" value="DUF3108"/>
    <property type="match status" value="1"/>
</dbReference>
<organism evidence="2 3">
    <name type="scientific">Cereibacter sphaeroides</name>
    <name type="common">Rhodobacter sphaeroides</name>
    <dbReference type="NCBI Taxonomy" id="1063"/>
    <lineage>
        <taxon>Bacteria</taxon>
        <taxon>Pseudomonadati</taxon>
        <taxon>Pseudomonadota</taxon>
        <taxon>Alphaproteobacteria</taxon>
        <taxon>Rhodobacterales</taxon>
        <taxon>Paracoccaceae</taxon>
        <taxon>Cereibacter</taxon>
    </lineage>
</organism>
<sequence>MRIGFGIAALMLLLAGPAAAQSDEAVFDLVLRGVRAGTLSFAGSEQDGRYAVNGRLQSGGLVSLLRTVRYDARASGRIVRGRPQASAYSEKADTGRRQSEVQLAWRNGRPVVERYEPARKPRSYDVDPAAQRGTIDPLTALYAALRDVDPGQECRTSLEIFDGRRRTQVVLGAPQAAEGGVACAGEFRRIAGYSEEDMAEKSRFPFTLRYEPTAEGRMRVVQVATDTIYGKATLRRR</sequence>
<keyword evidence="1" id="KW-0732">Signal</keyword>
<dbReference type="RefSeq" id="WP_119000786.1">
    <property type="nucleotide sequence ID" value="NZ_QWGP01000021.1"/>
</dbReference>
<dbReference type="EMBL" id="QWGP01000021">
    <property type="protein sequence ID" value="RHZ92788.1"/>
    <property type="molecule type" value="Genomic_DNA"/>
</dbReference>
<reference evidence="2 3" key="1">
    <citation type="submission" date="2018-08" db="EMBL/GenBank/DDBJ databases">
        <title>Draft genome sequence of Rhodobacter sphaeroides FY.</title>
        <authorList>
            <person name="Rayyan A."/>
            <person name="Meyer T.E."/>
            <person name="Kyndt J.A."/>
        </authorList>
    </citation>
    <scope>NUCLEOTIDE SEQUENCE [LARGE SCALE GENOMIC DNA]</scope>
    <source>
        <strain evidence="2 3">FY</strain>
    </source>
</reference>
<dbReference type="Proteomes" id="UP000266305">
    <property type="component" value="Unassembled WGS sequence"/>
</dbReference>
<feature type="chain" id="PRO_5043623332" evidence="1">
    <location>
        <begin position="21"/>
        <end position="237"/>
    </location>
</feature>
<name>A0AAX1UHU7_CERSP</name>
<evidence type="ECO:0000313" key="2">
    <source>
        <dbReference type="EMBL" id="RHZ92788.1"/>
    </source>
</evidence>
<protein>
    <submittedName>
        <fullName evidence="2">DUF3108 domain-containing protein</fullName>
    </submittedName>
</protein>
<proteinExistence type="predicted"/>
<comment type="caution">
    <text evidence="2">The sequence shown here is derived from an EMBL/GenBank/DDBJ whole genome shotgun (WGS) entry which is preliminary data.</text>
</comment>
<evidence type="ECO:0000256" key="1">
    <source>
        <dbReference type="SAM" id="SignalP"/>
    </source>
</evidence>
<dbReference type="AlphaFoldDB" id="A0AAX1UHU7"/>